<proteinExistence type="predicted"/>
<evidence type="ECO:0000313" key="3">
    <source>
        <dbReference type="RefSeq" id="XP_013793581.1"/>
    </source>
</evidence>
<evidence type="ECO:0000313" key="2">
    <source>
        <dbReference type="Proteomes" id="UP000694941"/>
    </source>
</evidence>
<feature type="region of interest" description="Disordered" evidence="1">
    <location>
        <begin position="113"/>
        <end position="166"/>
    </location>
</feature>
<name>A0ABM1C3N4_LIMPO</name>
<gene>
    <name evidence="3" type="primary">LOC106477581</name>
</gene>
<dbReference type="GeneID" id="106477581"/>
<sequence length="166" mass="17739">SGLEIRPKPCSNDLGEKGTCMFVWDCIQTDGVHLNHCLDGILIGSCCGHNDVANTVPDSVNQDKQSSITTGVSTPSTVTSSVVTKKPFTSSVNTFTVPRVTTAANSLTTIISTTTTTRKPSTTTTTTTRKPSTTPKRTSTPSSFQTTTRIMTRPGISNRKPLDPFK</sequence>
<accession>A0ABM1C3N4</accession>
<feature type="non-terminal residue" evidence="3">
    <location>
        <position position="166"/>
    </location>
</feature>
<protein>
    <submittedName>
        <fullName evidence="3">Salivary glue protein Sgs-3-like</fullName>
    </submittedName>
</protein>
<feature type="compositionally biased region" description="Low complexity" evidence="1">
    <location>
        <begin position="113"/>
        <end position="143"/>
    </location>
</feature>
<evidence type="ECO:0000256" key="1">
    <source>
        <dbReference type="SAM" id="MobiDB-lite"/>
    </source>
</evidence>
<reference evidence="3" key="1">
    <citation type="submission" date="2025-08" db="UniProtKB">
        <authorList>
            <consortium name="RefSeq"/>
        </authorList>
    </citation>
    <scope>IDENTIFICATION</scope>
    <source>
        <tissue evidence="3">Muscle</tissue>
    </source>
</reference>
<organism evidence="2 3">
    <name type="scientific">Limulus polyphemus</name>
    <name type="common">Atlantic horseshoe crab</name>
    <dbReference type="NCBI Taxonomy" id="6850"/>
    <lineage>
        <taxon>Eukaryota</taxon>
        <taxon>Metazoa</taxon>
        <taxon>Ecdysozoa</taxon>
        <taxon>Arthropoda</taxon>
        <taxon>Chelicerata</taxon>
        <taxon>Merostomata</taxon>
        <taxon>Xiphosura</taxon>
        <taxon>Limulidae</taxon>
        <taxon>Limulus</taxon>
    </lineage>
</organism>
<dbReference type="Proteomes" id="UP000694941">
    <property type="component" value="Unplaced"/>
</dbReference>
<feature type="non-terminal residue" evidence="3">
    <location>
        <position position="1"/>
    </location>
</feature>
<keyword evidence="2" id="KW-1185">Reference proteome</keyword>
<dbReference type="RefSeq" id="XP_013793581.1">
    <property type="nucleotide sequence ID" value="XM_013938127.1"/>
</dbReference>